<protein>
    <submittedName>
        <fullName evidence="5">DDB1- and CUL4-associated factor 8</fullName>
    </submittedName>
</protein>
<dbReference type="AlphaFoldDB" id="A0A8D8J7Q9"/>
<evidence type="ECO:0000256" key="2">
    <source>
        <dbReference type="ARBA" id="ARBA00022737"/>
    </source>
</evidence>
<name>A0A8D8J7Q9_CULPI</name>
<keyword evidence="2" id="KW-0677">Repeat</keyword>
<evidence type="ECO:0000313" key="5">
    <source>
        <dbReference type="EMBL" id="CAG6568595.1"/>
    </source>
</evidence>
<feature type="compositionally biased region" description="Low complexity" evidence="4">
    <location>
        <begin position="112"/>
        <end position="121"/>
    </location>
</feature>
<evidence type="ECO:0000256" key="4">
    <source>
        <dbReference type="SAM" id="MobiDB-lite"/>
    </source>
</evidence>
<dbReference type="GO" id="GO:0005737">
    <property type="term" value="C:cytoplasm"/>
    <property type="evidence" value="ECO:0007669"/>
    <property type="project" value="TreeGrafter"/>
</dbReference>
<organism evidence="5">
    <name type="scientific">Culex pipiens</name>
    <name type="common">House mosquito</name>
    <dbReference type="NCBI Taxonomy" id="7175"/>
    <lineage>
        <taxon>Eukaryota</taxon>
        <taxon>Metazoa</taxon>
        <taxon>Ecdysozoa</taxon>
        <taxon>Arthropoda</taxon>
        <taxon>Hexapoda</taxon>
        <taxon>Insecta</taxon>
        <taxon>Pterygota</taxon>
        <taxon>Neoptera</taxon>
        <taxon>Endopterygota</taxon>
        <taxon>Diptera</taxon>
        <taxon>Nematocera</taxon>
        <taxon>Culicoidea</taxon>
        <taxon>Culicidae</taxon>
        <taxon>Culicinae</taxon>
        <taxon>Culicini</taxon>
        <taxon>Culex</taxon>
        <taxon>Culex</taxon>
    </lineage>
</organism>
<dbReference type="EMBL" id="HBUE01280301">
    <property type="protein sequence ID" value="CAG6568595.1"/>
    <property type="molecule type" value="Transcribed_RNA"/>
</dbReference>
<keyword evidence="1 3" id="KW-0853">WD repeat</keyword>
<dbReference type="InterPro" id="IPR001680">
    <property type="entry name" value="WD40_rpt"/>
</dbReference>
<feature type="repeat" description="WD" evidence="3">
    <location>
        <begin position="338"/>
        <end position="379"/>
    </location>
</feature>
<feature type="region of interest" description="Disordered" evidence="4">
    <location>
        <begin position="705"/>
        <end position="751"/>
    </location>
</feature>
<dbReference type="SMART" id="SM00320">
    <property type="entry name" value="WD40"/>
    <property type="match status" value="7"/>
</dbReference>
<evidence type="ECO:0000256" key="3">
    <source>
        <dbReference type="PROSITE-ProRule" id="PRU00221"/>
    </source>
</evidence>
<dbReference type="Gene3D" id="2.130.10.10">
    <property type="entry name" value="YVTN repeat-like/Quinoprotein amine dehydrogenase"/>
    <property type="match status" value="1"/>
</dbReference>
<feature type="compositionally biased region" description="Basic and acidic residues" evidence="4">
    <location>
        <begin position="194"/>
        <end position="208"/>
    </location>
</feature>
<sequence>MEDDSGAGDGHQHPKPKKSRLSEDHDGMSSSDSIPATTAVEGSGGGGTAVAAEPVEEKSSSPNREVIEATEGDTKMVDSESPINSVPIATPEQGPSTKMDLDVGSPSTEDGAASSSAAAASVIAEPSTDAPPGSADSVPTGEVASNEVVDSSERSARTRNRFRGRSYRQRSDSSSSEQNEGRAEDGEQDPDVEAMIRRLVDEMNRENNDASEDDDEEDNNERDEDSMLSSTADSDDSDTSSPAVSIDDDDDDDSSDDNEEGSDNNANAPVDVSNLPFMQTANVKSTWDYFREIQLRSLGLSYRTKSSLGGVRYNSSQFQSRAYGSKHVVERLALAHRLRKHGGCVNSLNFNAAGTLLASGSDDLKINIWNWETGNRLAHNIASGHRSNVFQTKFVEASGYRSELELISTGRDGQVRHFRVGPAGDVKRAVLFKHSQPIHKIAIPARSPYEFLTACENGVVKGYDLRDNVAKKVTHTRKRLYSISTHPFDNEFCVSGSDESVLVYDRRNPARPAKSLYPVHMKNANKKEFFTVTCAVYNNTGTEILASYSDEDVYLFDNVHHEEGKYLHRYSGHCNVKTIKGVNFFGPQSEFVVSGSDCGNIFFWDKQSEIIVNWLKGDDAGVVNCLEPHPEFPILATSGLDHDAKIWVPNGTDDEHEAPVFSREALEKCVRRNLRVRQNNRCTSFSENRILDFLMLSRPGIGGRLRRRFSSDSDGPAGGDGSGGGGENPDGDGSGRGDDDDNRMILRCNPS</sequence>
<feature type="compositionally biased region" description="Gly residues" evidence="4">
    <location>
        <begin position="716"/>
        <end position="734"/>
    </location>
</feature>
<dbReference type="GO" id="GO:0080008">
    <property type="term" value="C:Cul4-RING E3 ubiquitin ligase complex"/>
    <property type="evidence" value="ECO:0007669"/>
    <property type="project" value="TreeGrafter"/>
</dbReference>
<dbReference type="EMBL" id="HBUE01142287">
    <property type="protein sequence ID" value="CAG6501388.1"/>
    <property type="molecule type" value="Transcribed_RNA"/>
</dbReference>
<dbReference type="EMBL" id="HBUE01174780">
    <property type="protein sequence ID" value="CAG6517071.1"/>
    <property type="molecule type" value="Transcribed_RNA"/>
</dbReference>
<dbReference type="SUPFAM" id="SSF50978">
    <property type="entry name" value="WD40 repeat-like"/>
    <property type="match status" value="1"/>
</dbReference>
<feature type="region of interest" description="Disordered" evidence="4">
    <location>
        <begin position="1"/>
        <end position="273"/>
    </location>
</feature>
<dbReference type="InterPro" id="IPR045151">
    <property type="entry name" value="DCAF8"/>
</dbReference>
<reference evidence="5" key="1">
    <citation type="submission" date="2021-05" db="EMBL/GenBank/DDBJ databases">
        <authorList>
            <person name="Alioto T."/>
            <person name="Alioto T."/>
            <person name="Gomez Garrido J."/>
        </authorList>
    </citation>
    <scope>NUCLEOTIDE SEQUENCE</scope>
</reference>
<feature type="compositionally biased region" description="Acidic residues" evidence="4">
    <location>
        <begin position="209"/>
        <end position="226"/>
    </location>
</feature>
<proteinExistence type="predicted"/>
<dbReference type="PANTHER" id="PTHR15574:SF21">
    <property type="entry name" value="DDB1- AND CUL4-ASSOCIATED FACTOR 8"/>
    <property type="match status" value="1"/>
</dbReference>
<feature type="compositionally biased region" description="Basic residues" evidence="4">
    <location>
        <begin position="157"/>
        <end position="168"/>
    </location>
</feature>
<feature type="compositionally biased region" description="Acidic residues" evidence="4">
    <location>
        <begin position="246"/>
        <end position="262"/>
    </location>
</feature>
<dbReference type="InterPro" id="IPR015943">
    <property type="entry name" value="WD40/YVTN_repeat-like_dom_sf"/>
</dbReference>
<dbReference type="PROSITE" id="PS50294">
    <property type="entry name" value="WD_REPEATS_REGION"/>
    <property type="match status" value="1"/>
</dbReference>
<dbReference type="PANTHER" id="PTHR15574">
    <property type="entry name" value="WD REPEAT DOMAIN-CONTAINING FAMILY"/>
    <property type="match status" value="1"/>
</dbReference>
<evidence type="ECO:0000256" key="1">
    <source>
        <dbReference type="ARBA" id="ARBA00022574"/>
    </source>
</evidence>
<accession>A0A8D8J7Q9</accession>
<dbReference type="PROSITE" id="PS50082">
    <property type="entry name" value="WD_REPEATS_2"/>
    <property type="match status" value="1"/>
</dbReference>
<dbReference type="Pfam" id="PF00400">
    <property type="entry name" value="WD40"/>
    <property type="match status" value="3"/>
</dbReference>
<dbReference type="InterPro" id="IPR036322">
    <property type="entry name" value="WD40_repeat_dom_sf"/>
</dbReference>